<protein>
    <submittedName>
        <fullName evidence="2">Uncharacterized protein</fullName>
    </submittedName>
</protein>
<keyword evidence="1" id="KW-0812">Transmembrane</keyword>
<evidence type="ECO:0000256" key="1">
    <source>
        <dbReference type="SAM" id="Phobius"/>
    </source>
</evidence>
<gene>
    <name evidence="2" type="ORF">B5J99_14145</name>
</gene>
<feature type="transmembrane region" description="Helical" evidence="1">
    <location>
        <begin position="59"/>
        <end position="77"/>
    </location>
</feature>
<organism evidence="2 3">
    <name type="scientific">Blastomonas fulva</name>
    <dbReference type="NCBI Taxonomy" id="1550728"/>
    <lineage>
        <taxon>Bacteria</taxon>
        <taxon>Pseudomonadati</taxon>
        <taxon>Pseudomonadota</taxon>
        <taxon>Alphaproteobacteria</taxon>
        <taxon>Sphingomonadales</taxon>
        <taxon>Sphingomonadaceae</taxon>
        <taxon>Blastomonas</taxon>
    </lineage>
</organism>
<keyword evidence="1" id="KW-1133">Transmembrane helix</keyword>
<reference evidence="2 3" key="1">
    <citation type="submission" date="2017-03" db="EMBL/GenBank/DDBJ databases">
        <title>Complete genome sequence of Blastomonas fulva degrading microcsystin LR.</title>
        <authorList>
            <person name="Lee H.-g."/>
            <person name="Jin L."/>
            <person name="oh H.-M."/>
        </authorList>
    </citation>
    <scope>NUCLEOTIDE SEQUENCE [LARGE SCALE GENOMIC DNA]</scope>
    <source>
        <strain evidence="2 3">T2</strain>
    </source>
</reference>
<sequence length="81" mass="9087">MLEQYPNTSRDENAEILAFLSDGPLLDIGSLKGDETVRYKIAAFEDEHRKAFRTTPMQIAVLLVVFVIAALACSMLWDIGR</sequence>
<proteinExistence type="predicted"/>
<keyword evidence="1" id="KW-0472">Membrane</keyword>
<dbReference type="EMBL" id="CP020083">
    <property type="protein sequence ID" value="ASR52458.1"/>
    <property type="molecule type" value="Genomic_DNA"/>
</dbReference>
<dbReference type="Proteomes" id="UP000258016">
    <property type="component" value="Chromosome"/>
</dbReference>
<name>A0ABM6M9A0_9SPHN</name>
<keyword evidence="3" id="KW-1185">Reference proteome</keyword>
<evidence type="ECO:0000313" key="3">
    <source>
        <dbReference type="Proteomes" id="UP000258016"/>
    </source>
</evidence>
<evidence type="ECO:0000313" key="2">
    <source>
        <dbReference type="EMBL" id="ASR52458.1"/>
    </source>
</evidence>
<accession>A0ABM6M9A0</accession>